<sequence length="518" mass="55209">MSLLKHAKQYLANQSKYAHLNAFVSLAEPSKLLSRGETSTSDHVKTRFHDVTDKPIAIKDNICTKDLKTTASTGILKGFTSPYDATVVKLLQDAGAVVAGKTNMDEFGMGSHSTHSHAGPVKMYRHTADEEKSAGGSSGGSALAVASAQCWAALGTDTGGSVRLPAAYTGVVGFKPSYGLLSRWGVVAYANSLDTVGILGKNVGDVGAVFDKLNAYDPQDPTSLPPSTRARLEKDSTRSSTPLRIGIPLDYNITTLQPAVRQAWLRTLRFLWEQGHSLHPVRLPATQHALSAYYILAPAEASSNLAKYDGVRYGSRAEGIDGTPESVLFAKTRGQGFGPEVQRRILLGAFTLSAQAIDNYFIQAQKVRRVVQQDFNNVFSTQNPLVEGTSESAEEVDKVDVIVCPTAPTPAPSLANVKDQDPISAYMNDVFTVPASLAGLPAISIPVQITPEDQTAEHADYAFDESVGIQVIGQYGDDKLVLEVADAVAKVAPTCQAQAGPTVTSWGASTLEENNSTV</sequence>
<dbReference type="EMBL" id="MU006703">
    <property type="protein sequence ID" value="KAF2632428.1"/>
    <property type="molecule type" value="Genomic_DNA"/>
</dbReference>
<reference evidence="1" key="1">
    <citation type="journal article" date="2020" name="Stud. Mycol.">
        <title>101 Dothideomycetes genomes: a test case for predicting lifestyles and emergence of pathogens.</title>
        <authorList>
            <person name="Haridas S."/>
            <person name="Albert R."/>
            <person name="Binder M."/>
            <person name="Bloem J."/>
            <person name="Labutti K."/>
            <person name="Salamov A."/>
            <person name="Andreopoulos B."/>
            <person name="Baker S."/>
            <person name="Barry K."/>
            <person name="Bills G."/>
            <person name="Bluhm B."/>
            <person name="Cannon C."/>
            <person name="Castanera R."/>
            <person name="Culley D."/>
            <person name="Daum C."/>
            <person name="Ezra D."/>
            <person name="Gonzalez J."/>
            <person name="Henrissat B."/>
            <person name="Kuo A."/>
            <person name="Liang C."/>
            <person name="Lipzen A."/>
            <person name="Lutzoni F."/>
            <person name="Magnuson J."/>
            <person name="Mondo S."/>
            <person name="Nolan M."/>
            <person name="Ohm R."/>
            <person name="Pangilinan J."/>
            <person name="Park H.-J."/>
            <person name="Ramirez L."/>
            <person name="Alfaro M."/>
            <person name="Sun H."/>
            <person name="Tritt A."/>
            <person name="Yoshinaga Y."/>
            <person name="Zwiers L.-H."/>
            <person name="Turgeon B."/>
            <person name="Goodwin S."/>
            <person name="Spatafora J."/>
            <person name="Crous P."/>
            <person name="Grigoriev I."/>
        </authorList>
    </citation>
    <scope>NUCLEOTIDE SEQUENCE</scope>
    <source>
        <strain evidence="1">CBS 525.71</strain>
    </source>
</reference>
<evidence type="ECO:0000313" key="2">
    <source>
        <dbReference type="Proteomes" id="UP000799754"/>
    </source>
</evidence>
<evidence type="ECO:0000313" key="1">
    <source>
        <dbReference type="EMBL" id="KAF2632428.1"/>
    </source>
</evidence>
<proteinExistence type="predicted"/>
<keyword evidence="2" id="KW-1185">Reference proteome</keyword>
<dbReference type="Proteomes" id="UP000799754">
    <property type="component" value="Unassembled WGS sequence"/>
</dbReference>
<gene>
    <name evidence="1" type="ORF">BU25DRAFT_406956</name>
</gene>
<accession>A0ACB6SEN4</accession>
<organism evidence="1 2">
    <name type="scientific">Macroventuria anomochaeta</name>
    <dbReference type="NCBI Taxonomy" id="301207"/>
    <lineage>
        <taxon>Eukaryota</taxon>
        <taxon>Fungi</taxon>
        <taxon>Dikarya</taxon>
        <taxon>Ascomycota</taxon>
        <taxon>Pezizomycotina</taxon>
        <taxon>Dothideomycetes</taxon>
        <taxon>Pleosporomycetidae</taxon>
        <taxon>Pleosporales</taxon>
        <taxon>Pleosporineae</taxon>
        <taxon>Didymellaceae</taxon>
        <taxon>Macroventuria</taxon>
    </lineage>
</organism>
<name>A0ACB6SEN4_9PLEO</name>
<protein>
    <submittedName>
        <fullName evidence="1">Glutamyl-tRNA amidotransferas-like protein</fullName>
    </submittedName>
</protein>
<comment type="caution">
    <text evidence="1">The sequence shown here is derived from an EMBL/GenBank/DDBJ whole genome shotgun (WGS) entry which is preliminary data.</text>
</comment>